<organism evidence="3 4">
    <name type="scientific">Labrys neptuniae</name>
    <dbReference type="NCBI Taxonomy" id="376174"/>
    <lineage>
        <taxon>Bacteria</taxon>
        <taxon>Pseudomonadati</taxon>
        <taxon>Pseudomonadota</taxon>
        <taxon>Alphaproteobacteria</taxon>
        <taxon>Hyphomicrobiales</taxon>
        <taxon>Xanthobacteraceae</taxon>
        <taxon>Labrys</taxon>
    </lineage>
</organism>
<dbReference type="SUPFAM" id="SSF51905">
    <property type="entry name" value="FAD/NAD(P)-binding domain"/>
    <property type="match status" value="1"/>
</dbReference>
<dbReference type="PANTHER" id="PTHR13847">
    <property type="entry name" value="SARCOSINE DEHYDROGENASE-RELATED"/>
    <property type="match status" value="1"/>
</dbReference>
<dbReference type="Gene3D" id="3.50.50.60">
    <property type="entry name" value="FAD/NAD(P)-binding domain"/>
    <property type="match status" value="1"/>
</dbReference>
<dbReference type="GO" id="GO:0016491">
    <property type="term" value="F:oxidoreductase activity"/>
    <property type="evidence" value="ECO:0007669"/>
    <property type="project" value="UniProtKB-KW"/>
</dbReference>
<protein>
    <submittedName>
        <fullName evidence="3">NAD(P)/FAD-dependent oxidoreductase</fullName>
        <ecNumber evidence="3">1.-.-.-</ecNumber>
    </submittedName>
</protein>
<dbReference type="Proteomes" id="UP001595190">
    <property type="component" value="Unassembled WGS sequence"/>
</dbReference>
<dbReference type="EC" id="1.-.-.-" evidence="3"/>
<proteinExistence type="predicted"/>
<name>A0ABV6ZDQ2_9HYPH</name>
<dbReference type="EMBL" id="JBHGPK010000003">
    <property type="protein sequence ID" value="MFC2250321.1"/>
    <property type="molecule type" value="Genomic_DNA"/>
</dbReference>
<comment type="caution">
    <text evidence="3">The sequence shown here is derived from an EMBL/GenBank/DDBJ whole genome shotgun (WGS) entry which is preliminary data.</text>
</comment>
<sequence length="433" mass="46665">MTDNTGHPANSYYTATATATANRLPAQPRLLGEERADVCIVGAGYTGLGAALAFAEKGLSVIVLEAAEIGSGASGRNGGQVHSGQRRDQDYLEKLVGLDGAKALWRMAEDAKAHLKGLISRHRIACDYKQGILIADHKPNYVAMSHAYAEKLRTVYGYDKVEAIGKAELDAVLGASGYYGGFVDHDGGHLHPLNLALGLGAAALDAGVRIFERSRAVSYRAEGSKAVIRTAQGSVSADWLILAGDGYLSGLDAHTEARVMPINNFILATEPFSDNEARALIANDYAVADSRFVVNYYRLSADRRLLFGGGENYRSGFPSDMKAFVRKRMLKVFPQLENKRIDYAWGGTLGITTTRLPFVRRLAPNVLTASGYSGQGVMLAPYFGKILADVTAATLGEFDRLAALPTPPFPGGRLLRWPTLVAGMSYYALRDRL</sequence>
<dbReference type="PANTHER" id="PTHR13847:SF281">
    <property type="entry name" value="FAD DEPENDENT OXIDOREDUCTASE DOMAIN-CONTAINING PROTEIN"/>
    <property type="match status" value="1"/>
</dbReference>
<reference evidence="3 4" key="1">
    <citation type="submission" date="2024-09" db="EMBL/GenBank/DDBJ databases">
        <title>Description of Labrys sedimenti sp. nov., isolated from a diclofenac-degrading enrichment culture, and genome-based reclassification of Labrys portucalensis as a later heterotypic synonym of Labrys neptuniae.</title>
        <authorList>
            <person name="Tancsics A."/>
            <person name="Csepanyi A."/>
        </authorList>
    </citation>
    <scope>NUCLEOTIDE SEQUENCE [LARGE SCALE GENOMIC DNA]</scope>
    <source>
        <strain evidence="3 4">LMG 23412</strain>
    </source>
</reference>
<dbReference type="Gene3D" id="3.30.9.10">
    <property type="entry name" value="D-Amino Acid Oxidase, subunit A, domain 2"/>
    <property type="match status" value="1"/>
</dbReference>
<evidence type="ECO:0000256" key="1">
    <source>
        <dbReference type="ARBA" id="ARBA00023002"/>
    </source>
</evidence>
<accession>A0ABV6ZDQ2</accession>
<dbReference type="InterPro" id="IPR036188">
    <property type="entry name" value="FAD/NAD-bd_sf"/>
</dbReference>
<evidence type="ECO:0000313" key="4">
    <source>
        <dbReference type="Proteomes" id="UP001595190"/>
    </source>
</evidence>
<gene>
    <name evidence="3" type="ORF">ACETRX_11910</name>
</gene>
<feature type="domain" description="FAD dependent oxidoreductase" evidence="2">
    <location>
        <begin position="37"/>
        <end position="389"/>
    </location>
</feature>
<evidence type="ECO:0000313" key="3">
    <source>
        <dbReference type="EMBL" id="MFC2250321.1"/>
    </source>
</evidence>
<evidence type="ECO:0000259" key="2">
    <source>
        <dbReference type="Pfam" id="PF01266"/>
    </source>
</evidence>
<dbReference type="Pfam" id="PF01266">
    <property type="entry name" value="DAO"/>
    <property type="match status" value="1"/>
</dbReference>
<dbReference type="InterPro" id="IPR006076">
    <property type="entry name" value="FAD-dep_OxRdtase"/>
</dbReference>
<dbReference type="RefSeq" id="WP_394310533.1">
    <property type="nucleotide sequence ID" value="NZ_JBHGPK010000003.1"/>
</dbReference>
<keyword evidence="1 3" id="KW-0560">Oxidoreductase</keyword>